<dbReference type="VEuPathDB" id="FungiDB:UMAG_11018"/>
<dbReference type="KEGG" id="uma:UMAG_11018"/>
<dbReference type="RefSeq" id="XP_011392306.1">
    <property type="nucleotide sequence ID" value="XM_011394004.1"/>
</dbReference>
<sequence>MFSALRARSSFFFPFHFSSGLSFDSRESNSSLVILIVNPHFPFPPPTINTTEISRMRQLRYGIAQRRIPYRRADASSRAFFKLRPTSTDQLVSTTGLSVFHLFFNSRETCKGPLFPTILMDRKYFAAFFLLARTCCRESPRTHLFKKKTKAGASLV</sequence>
<keyword evidence="2" id="KW-1185">Reference proteome</keyword>
<protein>
    <submittedName>
        <fullName evidence="1">Uncharacterized protein</fullName>
    </submittedName>
</protein>
<proteinExistence type="predicted"/>
<organism evidence="1 2">
    <name type="scientific">Mycosarcoma maydis</name>
    <name type="common">Corn smut fungus</name>
    <name type="synonym">Ustilago maydis</name>
    <dbReference type="NCBI Taxonomy" id="5270"/>
    <lineage>
        <taxon>Eukaryota</taxon>
        <taxon>Fungi</taxon>
        <taxon>Dikarya</taxon>
        <taxon>Basidiomycota</taxon>
        <taxon>Ustilaginomycotina</taxon>
        <taxon>Ustilaginomycetes</taxon>
        <taxon>Ustilaginales</taxon>
        <taxon>Ustilaginaceae</taxon>
        <taxon>Mycosarcoma</taxon>
    </lineage>
</organism>
<dbReference type="EMBL" id="CM003159">
    <property type="protein sequence ID" value="KIS66114.1"/>
    <property type="molecule type" value="Genomic_DNA"/>
</dbReference>
<dbReference type="Proteomes" id="UP000000561">
    <property type="component" value="Chromosome 20"/>
</dbReference>
<reference evidence="1 2" key="1">
    <citation type="journal article" date="2006" name="Nature">
        <title>Insights from the genome of the biotrophic fungal plant pathogen Ustilago maydis.</title>
        <authorList>
            <person name="Kamper J."/>
            <person name="Kahmann R."/>
            <person name="Bolker M."/>
            <person name="Ma L.J."/>
            <person name="Brefort T."/>
            <person name="Saville B.J."/>
            <person name="Banuett F."/>
            <person name="Kronstad J.W."/>
            <person name="Gold S.E."/>
            <person name="Muller O."/>
            <person name="Perlin M.H."/>
            <person name="Wosten H.A."/>
            <person name="de Vries R."/>
            <person name="Ruiz-Herrera J."/>
            <person name="Reynaga-Pena C.G."/>
            <person name="Snetselaar K."/>
            <person name="McCann M."/>
            <person name="Perez-Martin J."/>
            <person name="Feldbrugge M."/>
            <person name="Basse C.W."/>
            <person name="Steinberg G."/>
            <person name="Ibeas J.I."/>
            <person name="Holloman W."/>
            <person name="Guzman P."/>
            <person name="Farman M."/>
            <person name="Stajich J.E."/>
            <person name="Sentandreu R."/>
            <person name="Gonzalez-Prieto J.M."/>
            <person name="Kennell J.C."/>
            <person name="Molina L."/>
            <person name="Schirawski J."/>
            <person name="Mendoza-Mendoza A."/>
            <person name="Greilinger D."/>
            <person name="Munch K."/>
            <person name="Rossel N."/>
            <person name="Scherer M."/>
            <person name="Vranes M."/>
            <person name="Ladendorf O."/>
            <person name="Vincon V."/>
            <person name="Fuchs U."/>
            <person name="Sandrock B."/>
            <person name="Meng S."/>
            <person name="Ho E.C."/>
            <person name="Cahill M.J."/>
            <person name="Boyce K.J."/>
            <person name="Klose J."/>
            <person name="Klosterman S.J."/>
            <person name="Deelstra H.J."/>
            <person name="Ortiz-Castellanos L."/>
            <person name="Li W."/>
            <person name="Sanchez-Alonso P."/>
            <person name="Schreier P.H."/>
            <person name="Hauser-Hahn I."/>
            <person name="Vaupel M."/>
            <person name="Koopmann E."/>
            <person name="Friedrich G."/>
            <person name="Voss H."/>
            <person name="Schluter T."/>
            <person name="Margolis J."/>
            <person name="Platt D."/>
            <person name="Swimmer C."/>
            <person name="Gnirke A."/>
            <person name="Chen F."/>
            <person name="Vysotskaia V."/>
            <person name="Mannhaupt G."/>
            <person name="Guldener U."/>
            <person name="Munsterkotter M."/>
            <person name="Haase D."/>
            <person name="Oesterheld M."/>
            <person name="Mewes H.W."/>
            <person name="Mauceli E.W."/>
            <person name="DeCaprio D."/>
            <person name="Wade C.M."/>
            <person name="Butler J."/>
            <person name="Young S."/>
            <person name="Jaffe D.B."/>
            <person name="Calvo S."/>
            <person name="Nusbaum C."/>
            <person name="Galagan J."/>
            <person name="Birren B.W."/>
        </authorList>
    </citation>
    <scope>NUCLEOTIDE SEQUENCE [LARGE SCALE GENOMIC DNA]</scope>
    <source>
        <strain evidence="2">DSM 14603 / FGSC 9021 / UM521</strain>
    </source>
</reference>
<evidence type="ECO:0000313" key="1">
    <source>
        <dbReference type="EMBL" id="KIS66114.1"/>
    </source>
</evidence>
<dbReference type="GeneID" id="23566954"/>
<accession>A0A0D1DNW7</accession>
<name>A0A0D1DNW7_MYCMD</name>
<gene>
    <name evidence="1" type="ORF">UMAG_11018</name>
</gene>
<dbReference type="InParanoid" id="A0A0D1DNW7"/>
<evidence type="ECO:0000313" key="2">
    <source>
        <dbReference type="Proteomes" id="UP000000561"/>
    </source>
</evidence>
<dbReference type="AlphaFoldDB" id="A0A0D1DNW7"/>